<dbReference type="RefSeq" id="XP_016254267.1">
    <property type="nucleotide sequence ID" value="XM_016387339.1"/>
</dbReference>
<dbReference type="EMBL" id="KN847040">
    <property type="protein sequence ID" value="KIW34051.1"/>
    <property type="molecule type" value="Genomic_DNA"/>
</dbReference>
<organism evidence="1 2">
    <name type="scientific">Cladophialophora immunda</name>
    <dbReference type="NCBI Taxonomy" id="569365"/>
    <lineage>
        <taxon>Eukaryota</taxon>
        <taxon>Fungi</taxon>
        <taxon>Dikarya</taxon>
        <taxon>Ascomycota</taxon>
        <taxon>Pezizomycotina</taxon>
        <taxon>Eurotiomycetes</taxon>
        <taxon>Chaetothyriomycetidae</taxon>
        <taxon>Chaetothyriales</taxon>
        <taxon>Herpotrichiellaceae</taxon>
        <taxon>Cladophialophora</taxon>
    </lineage>
</organism>
<protein>
    <submittedName>
        <fullName evidence="1">Uncharacterized protein</fullName>
    </submittedName>
</protein>
<gene>
    <name evidence="1" type="ORF">PV07_00853</name>
</gene>
<dbReference type="HOGENOM" id="CLU_1184905_0_0_1"/>
<sequence>MATTAAAAATLPIPLELRLRLSRLHVRFKIRGSDEAVSARADSVYHFEELTIFVDRFLRATQPAVHKNGLPAPGAWELWSDGVPLDLACWTSDITRSSLVEIAASTSSRKTSMDLLTIHRPTMPPVYIDVPQPAIIGLPKRPYSFVDLHLFKRAGNGKKPKVHLLRKIQVVAERSLTLTDLLRHVETSPPPIYSALIRDRTDGLTGTEITPGQYDNAISSIMDKLDLDVEIVLK</sequence>
<dbReference type="OrthoDB" id="10493114at2759"/>
<evidence type="ECO:0000313" key="2">
    <source>
        <dbReference type="Proteomes" id="UP000054466"/>
    </source>
</evidence>
<proteinExistence type="predicted"/>
<dbReference type="VEuPathDB" id="FungiDB:PV07_00853"/>
<dbReference type="GeneID" id="27340047"/>
<name>A0A0D2A0Y8_9EURO</name>
<dbReference type="AlphaFoldDB" id="A0A0D2A0Y8"/>
<reference evidence="1 2" key="1">
    <citation type="submission" date="2015-01" db="EMBL/GenBank/DDBJ databases">
        <title>The Genome Sequence of Cladophialophora immunda CBS83496.</title>
        <authorList>
            <consortium name="The Broad Institute Genomics Platform"/>
            <person name="Cuomo C."/>
            <person name="de Hoog S."/>
            <person name="Gorbushina A."/>
            <person name="Stielow B."/>
            <person name="Teixiera M."/>
            <person name="Abouelleil A."/>
            <person name="Chapman S.B."/>
            <person name="Priest M."/>
            <person name="Young S.K."/>
            <person name="Wortman J."/>
            <person name="Nusbaum C."/>
            <person name="Birren B."/>
        </authorList>
    </citation>
    <scope>NUCLEOTIDE SEQUENCE [LARGE SCALE GENOMIC DNA]</scope>
    <source>
        <strain evidence="1 2">CBS 83496</strain>
    </source>
</reference>
<evidence type="ECO:0000313" key="1">
    <source>
        <dbReference type="EMBL" id="KIW34051.1"/>
    </source>
</evidence>
<keyword evidence="2" id="KW-1185">Reference proteome</keyword>
<accession>A0A0D2A0Y8</accession>
<dbReference type="Proteomes" id="UP000054466">
    <property type="component" value="Unassembled WGS sequence"/>
</dbReference>